<evidence type="ECO:0000313" key="2">
    <source>
        <dbReference type="EMBL" id="CEM32508.1"/>
    </source>
</evidence>
<protein>
    <submittedName>
        <fullName evidence="2">Uncharacterized protein</fullName>
    </submittedName>
</protein>
<dbReference type="EMBL" id="CDMZ01001436">
    <property type="protein sequence ID" value="CEM32508.1"/>
    <property type="molecule type" value="Genomic_DNA"/>
</dbReference>
<evidence type="ECO:0000256" key="1">
    <source>
        <dbReference type="SAM" id="Coils"/>
    </source>
</evidence>
<dbReference type="VEuPathDB" id="CryptoDB:Cvel_701"/>
<dbReference type="AlphaFoldDB" id="A0A0G4GQ46"/>
<organism evidence="2">
    <name type="scientific">Chromera velia CCMP2878</name>
    <dbReference type="NCBI Taxonomy" id="1169474"/>
    <lineage>
        <taxon>Eukaryota</taxon>
        <taxon>Sar</taxon>
        <taxon>Alveolata</taxon>
        <taxon>Colpodellida</taxon>
        <taxon>Chromeraceae</taxon>
        <taxon>Chromera</taxon>
    </lineage>
</organism>
<proteinExistence type="predicted"/>
<sequence>MSNCDSAVSPVSPEETSVSLPVVSFGNEESPPTATIHEVDFWMGDEYPWYWVRLAAASPPLSLFEALEDLEAFLDVSPEGAAGFYHAVMANARPVVGAFKREGESIQAALRQVEEMKEQVRDAQEVVQQKLDQEAEREREMERMKEEMEEKNVGLEFDLVEAQDLLEKERSEREEEKIRMQNEINDLQKQLEEYKMRDCQKYPPSPLGTEAVPKKTSPTHSHTQTFTTLTVEASTQTPPRLDQQPDSLIHILPTPTGNVTTNPEPVDTPAETAATPFGFFGSWTPNFEDLQLPSPTEWFTCWTRQRPKAHPGEPVHKNILPETQNFSTTSESKNVSAHSAEPTNVDAKLNVQRRSAKEGEEVDNCVRVNAAAQSESQPSDTTWGSAVTAWFRSLSTGLSAEAE</sequence>
<gene>
    <name evidence="2" type="ORF">Cvel_701</name>
</gene>
<feature type="coiled-coil region" evidence="1">
    <location>
        <begin position="99"/>
        <end position="197"/>
    </location>
</feature>
<accession>A0A0G4GQ46</accession>
<keyword evidence="1" id="KW-0175">Coiled coil</keyword>
<name>A0A0G4GQ46_9ALVE</name>
<reference evidence="2" key="1">
    <citation type="submission" date="2014-11" db="EMBL/GenBank/DDBJ databases">
        <authorList>
            <person name="Otto D Thomas"/>
            <person name="Naeem Raeece"/>
        </authorList>
    </citation>
    <scope>NUCLEOTIDE SEQUENCE</scope>
</reference>